<evidence type="ECO:0000313" key="3">
    <source>
        <dbReference type="Proteomes" id="UP000001645"/>
    </source>
</evidence>
<dbReference type="SUPFAM" id="SSF51735">
    <property type="entry name" value="NAD(P)-binding Rossmann-fold domains"/>
    <property type="match status" value="1"/>
</dbReference>
<accession>G5E804</accession>
<dbReference type="InParanoid" id="G5E804"/>
<reference evidence="2" key="3">
    <citation type="submission" date="2025-09" db="UniProtKB">
        <authorList>
            <consortium name="Ensembl"/>
        </authorList>
    </citation>
    <scope>IDENTIFICATION</scope>
</reference>
<dbReference type="PANTHER" id="PTHR48075">
    <property type="entry name" value="3-HYDROXYACYL-COA DEHYDROGENASE FAMILY PROTEIN"/>
    <property type="match status" value="1"/>
</dbReference>
<evidence type="ECO:0000259" key="1">
    <source>
        <dbReference type="Pfam" id="PF02737"/>
    </source>
</evidence>
<dbReference type="GeneTree" id="ENSGT00950000185332"/>
<proteinExistence type="predicted"/>
<dbReference type="Ensembl" id="ENSMGAT00000019563.2">
    <property type="protein sequence ID" value="ENSMGAP00000019816.2"/>
    <property type="gene ID" value="ENSMGAG00000015131.3"/>
</dbReference>
<organism evidence="2 3">
    <name type="scientific">Meleagris gallopavo</name>
    <name type="common">Wild turkey</name>
    <dbReference type="NCBI Taxonomy" id="9103"/>
    <lineage>
        <taxon>Eukaryota</taxon>
        <taxon>Metazoa</taxon>
        <taxon>Chordata</taxon>
        <taxon>Craniata</taxon>
        <taxon>Vertebrata</taxon>
        <taxon>Euteleostomi</taxon>
        <taxon>Archelosauria</taxon>
        <taxon>Archosauria</taxon>
        <taxon>Dinosauria</taxon>
        <taxon>Saurischia</taxon>
        <taxon>Theropoda</taxon>
        <taxon>Coelurosauria</taxon>
        <taxon>Aves</taxon>
        <taxon>Neognathae</taxon>
        <taxon>Galloanserae</taxon>
        <taxon>Galliformes</taxon>
        <taxon>Phasianidae</taxon>
        <taxon>Meleagridinae</taxon>
        <taxon>Meleagris</taxon>
    </lineage>
</organism>
<keyword evidence="3" id="KW-1185">Reference proteome</keyword>
<reference evidence="2" key="2">
    <citation type="submission" date="2025-08" db="UniProtKB">
        <authorList>
            <consortium name="Ensembl"/>
        </authorList>
    </citation>
    <scope>IDENTIFICATION</scope>
</reference>
<name>G5E804_MELGA</name>
<dbReference type="GO" id="GO:0050104">
    <property type="term" value="F:L-gulonate 3-dehydrogenase activity"/>
    <property type="evidence" value="ECO:0007669"/>
    <property type="project" value="TreeGrafter"/>
</dbReference>
<dbReference type="Proteomes" id="UP000001645">
    <property type="component" value="Chromosome 1"/>
</dbReference>
<dbReference type="Bgee" id="ENSMGAG00000015131">
    <property type="expression patterns" value="Expressed in ileum and 17 other cell types or tissues"/>
</dbReference>
<dbReference type="Pfam" id="PF02737">
    <property type="entry name" value="3HCDH_N"/>
    <property type="match status" value="1"/>
</dbReference>
<protein>
    <recommendedName>
        <fullName evidence="1">3-hydroxyacyl-CoA dehydrogenase NAD binding domain-containing protein</fullName>
    </recommendedName>
</protein>
<dbReference type="GO" id="GO:0070403">
    <property type="term" value="F:NAD+ binding"/>
    <property type="evidence" value="ECO:0007669"/>
    <property type="project" value="InterPro"/>
</dbReference>
<reference evidence="2 3" key="1">
    <citation type="journal article" date="2010" name="PLoS Biol.">
        <title>Multi-platform next-generation sequencing of the domestic turkey (Meleagris gallopavo): genome assembly and analysis.</title>
        <authorList>
            <person name="Dalloul R.A."/>
            <person name="Long J.A."/>
            <person name="Zimin A.V."/>
            <person name="Aslam L."/>
            <person name="Beal K."/>
            <person name="Blomberg L.A."/>
            <person name="Bouffard P."/>
            <person name="Burt D.W."/>
            <person name="Crasta O."/>
            <person name="Crooijmans R.P."/>
            <person name="Cooper K."/>
            <person name="Coulombe R.A."/>
            <person name="De S."/>
            <person name="Delany M.E."/>
            <person name="Dodgson J.B."/>
            <person name="Dong J.J."/>
            <person name="Evans C."/>
            <person name="Frederickson K.M."/>
            <person name="Flicek P."/>
            <person name="Florea L."/>
            <person name="Folkerts O."/>
            <person name="Groenen M.A."/>
            <person name="Harkins T.T."/>
            <person name="Herrero J."/>
            <person name="Hoffmann S."/>
            <person name="Megens H.J."/>
            <person name="Jiang A."/>
            <person name="de Jong P."/>
            <person name="Kaiser P."/>
            <person name="Kim H."/>
            <person name="Kim K.W."/>
            <person name="Kim S."/>
            <person name="Langenberger D."/>
            <person name="Lee M.K."/>
            <person name="Lee T."/>
            <person name="Mane S."/>
            <person name="Marcais G."/>
            <person name="Marz M."/>
            <person name="McElroy A.P."/>
            <person name="Modise T."/>
            <person name="Nefedov M."/>
            <person name="Notredame C."/>
            <person name="Paton I.R."/>
            <person name="Payne W.S."/>
            <person name="Pertea G."/>
            <person name="Prickett D."/>
            <person name="Puiu D."/>
            <person name="Qioa D."/>
            <person name="Raineri E."/>
            <person name="Ruffier M."/>
            <person name="Salzberg S.L."/>
            <person name="Schatz M.C."/>
            <person name="Scheuring C."/>
            <person name="Schmidt C.J."/>
            <person name="Schroeder S."/>
            <person name="Searle S.M."/>
            <person name="Smith E.J."/>
            <person name="Smith J."/>
            <person name="Sonstegard T.S."/>
            <person name="Stadler P.F."/>
            <person name="Tafer H."/>
            <person name="Tu Z.J."/>
            <person name="Van Tassell C.P."/>
            <person name="Vilella A.J."/>
            <person name="Williams K.P."/>
            <person name="Yorke J.A."/>
            <person name="Zhang L."/>
            <person name="Zhang H.B."/>
            <person name="Zhang X."/>
            <person name="Zhang Y."/>
            <person name="Reed K.M."/>
        </authorList>
    </citation>
    <scope>NUCLEOTIDE SEQUENCE [LARGE SCALE GENOMIC DNA]</scope>
</reference>
<feature type="domain" description="3-hydroxyacyl-CoA dehydrogenase NAD binding" evidence="1">
    <location>
        <begin position="13"/>
        <end position="89"/>
    </location>
</feature>
<dbReference type="GO" id="GO:0006631">
    <property type="term" value="P:fatty acid metabolic process"/>
    <property type="evidence" value="ECO:0007669"/>
    <property type="project" value="InterPro"/>
</dbReference>
<dbReference type="InterPro" id="IPR036291">
    <property type="entry name" value="NAD(P)-bd_dom_sf"/>
</dbReference>
<sequence length="104" mass="11590">MWSSCWGCYFFIGLIGRSWAMVFAAGGFKVRLYDIAQQQLTTALENIRKQMKELEESGFLKGTLSAEKQLALISICTDLKAAVEGATFIQVKLFTCVCNKDCTC</sequence>
<dbReference type="Gene3D" id="3.40.50.720">
    <property type="entry name" value="NAD(P)-binding Rossmann-like Domain"/>
    <property type="match status" value="1"/>
</dbReference>
<evidence type="ECO:0000313" key="2">
    <source>
        <dbReference type="Ensembl" id="ENSMGAP00000019816.2"/>
    </source>
</evidence>
<dbReference type="AlphaFoldDB" id="G5E804"/>
<dbReference type="PANTHER" id="PTHR48075:SF1">
    <property type="entry name" value="LAMBDA-CRYSTALLIN HOMOLOG"/>
    <property type="match status" value="1"/>
</dbReference>
<dbReference type="InterPro" id="IPR006176">
    <property type="entry name" value="3-OHacyl-CoA_DH_NAD-bd"/>
</dbReference>